<dbReference type="InterPro" id="IPR000719">
    <property type="entry name" value="Prot_kinase_dom"/>
</dbReference>
<dbReference type="SUPFAM" id="SSF56112">
    <property type="entry name" value="Protein kinase-like (PK-like)"/>
    <property type="match status" value="1"/>
</dbReference>
<dbReference type="GO" id="GO:0005952">
    <property type="term" value="C:cAMP-dependent protein kinase complex"/>
    <property type="evidence" value="ECO:0007669"/>
    <property type="project" value="TreeGrafter"/>
</dbReference>
<dbReference type="GO" id="GO:0005829">
    <property type="term" value="C:cytosol"/>
    <property type="evidence" value="ECO:0007669"/>
    <property type="project" value="TreeGrafter"/>
</dbReference>
<gene>
    <name evidence="14" type="ORF">BB559_001561</name>
    <name evidence="13" type="ORF">BB559_006819</name>
</gene>
<evidence type="ECO:0000256" key="5">
    <source>
        <dbReference type="ARBA" id="ARBA00022777"/>
    </source>
</evidence>
<dbReference type="PROSITE" id="PS51285">
    <property type="entry name" value="AGC_KINASE_CTER"/>
    <property type="match status" value="1"/>
</dbReference>
<comment type="catalytic activity">
    <reaction evidence="7">
        <text>L-threonyl-[protein] + ATP = O-phospho-L-threonyl-[protein] + ADP + H(+)</text>
        <dbReference type="Rhea" id="RHEA:46608"/>
        <dbReference type="Rhea" id="RHEA-COMP:11060"/>
        <dbReference type="Rhea" id="RHEA-COMP:11605"/>
        <dbReference type="ChEBI" id="CHEBI:15378"/>
        <dbReference type="ChEBI" id="CHEBI:30013"/>
        <dbReference type="ChEBI" id="CHEBI:30616"/>
        <dbReference type="ChEBI" id="CHEBI:61977"/>
        <dbReference type="ChEBI" id="CHEBI:456216"/>
        <dbReference type="EC" id="2.7.11.11"/>
    </reaction>
</comment>
<comment type="caution">
    <text evidence="14">The sequence shown here is derived from an EMBL/GenBank/DDBJ whole genome shotgun (WGS) entry which is preliminary data.</text>
</comment>
<dbReference type="GO" id="GO:0005634">
    <property type="term" value="C:nucleus"/>
    <property type="evidence" value="ECO:0007669"/>
    <property type="project" value="TreeGrafter"/>
</dbReference>
<keyword evidence="6 9" id="KW-0067">ATP-binding</keyword>
<keyword evidence="15" id="KW-1185">Reference proteome</keyword>
<name>A0A2T9Z1E8_9FUNG</name>
<evidence type="ECO:0000259" key="11">
    <source>
        <dbReference type="PROSITE" id="PS50011"/>
    </source>
</evidence>
<feature type="domain" description="AGC-kinase C-terminal" evidence="12">
    <location>
        <begin position="469"/>
        <end position="524"/>
    </location>
</feature>
<dbReference type="EMBL" id="MBFT01001027">
    <property type="protein sequence ID" value="PVU85792.1"/>
    <property type="molecule type" value="Genomic_DNA"/>
</dbReference>
<evidence type="ECO:0000313" key="14">
    <source>
        <dbReference type="EMBL" id="PVU98418.1"/>
    </source>
</evidence>
<proteinExistence type="predicted"/>
<evidence type="ECO:0000313" key="13">
    <source>
        <dbReference type="EMBL" id="PVU85792.1"/>
    </source>
</evidence>
<protein>
    <recommendedName>
        <fullName evidence="1">cAMP-dependent protein kinase</fullName>
        <ecNumber evidence="1">2.7.11.11</ecNumber>
    </recommendedName>
</protein>
<dbReference type="InterPro" id="IPR000961">
    <property type="entry name" value="AGC-kinase_C"/>
</dbReference>
<feature type="domain" description="Protein kinase" evidence="11">
    <location>
        <begin position="214"/>
        <end position="468"/>
    </location>
</feature>
<evidence type="ECO:0000256" key="1">
    <source>
        <dbReference type="ARBA" id="ARBA00012444"/>
    </source>
</evidence>
<evidence type="ECO:0000256" key="8">
    <source>
        <dbReference type="ARBA" id="ARBA00047454"/>
    </source>
</evidence>
<dbReference type="Gene3D" id="3.30.200.20">
    <property type="entry name" value="Phosphorylase Kinase, domain 1"/>
    <property type="match status" value="1"/>
</dbReference>
<feature type="compositionally biased region" description="Basic and acidic residues" evidence="10">
    <location>
        <begin position="1"/>
        <end position="31"/>
    </location>
</feature>
<dbReference type="SMART" id="SM00133">
    <property type="entry name" value="S_TK_X"/>
    <property type="match status" value="1"/>
</dbReference>
<feature type="compositionally biased region" description="Basic and acidic residues" evidence="10">
    <location>
        <begin position="500"/>
        <end position="510"/>
    </location>
</feature>
<dbReference type="Gene3D" id="1.10.510.10">
    <property type="entry name" value="Transferase(Phosphotransferase) domain 1"/>
    <property type="match status" value="1"/>
</dbReference>
<keyword evidence="3" id="KW-0808">Transferase</keyword>
<feature type="binding site" evidence="9">
    <location>
        <position position="243"/>
    </location>
    <ligand>
        <name>ATP</name>
        <dbReference type="ChEBI" id="CHEBI:30616"/>
    </ligand>
</feature>
<dbReference type="PROSITE" id="PS50011">
    <property type="entry name" value="PROTEIN_KINASE_DOM"/>
    <property type="match status" value="1"/>
</dbReference>
<dbReference type="GO" id="GO:0009653">
    <property type="term" value="P:anatomical structure morphogenesis"/>
    <property type="evidence" value="ECO:0007669"/>
    <property type="project" value="UniProtKB-ARBA"/>
</dbReference>
<dbReference type="InterPro" id="IPR011009">
    <property type="entry name" value="Kinase-like_dom_sf"/>
</dbReference>
<dbReference type="FunFam" id="3.30.200.20:FF:000042">
    <property type="entry name" value="Aurora kinase A"/>
    <property type="match status" value="1"/>
</dbReference>
<dbReference type="EC" id="2.7.11.11" evidence="1"/>
<evidence type="ECO:0000256" key="2">
    <source>
        <dbReference type="ARBA" id="ARBA00022527"/>
    </source>
</evidence>
<dbReference type="EMBL" id="MBFT01000080">
    <property type="protein sequence ID" value="PVU98418.1"/>
    <property type="molecule type" value="Genomic_DNA"/>
</dbReference>
<evidence type="ECO:0000256" key="9">
    <source>
        <dbReference type="PROSITE-ProRule" id="PRU10141"/>
    </source>
</evidence>
<feature type="region of interest" description="Disordered" evidence="10">
    <location>
        <begin position="1"/>
        <end position="157"/>
    </location>
</feature>
<evidence type="ECO:0000256" key="6">
    <source>
        <dbReference type="ARBA" id="ARBA00022840"/>
    </source>
</evidence>
<feature type="compositionally biased region" description="Polar residues" evidence="10">
    <location>
        <begin position="126"/>
        <end position="140"/>
    </location>
</feature>
<reference evidence="14 15" key="1">
    <citation type="journal article" date="2018" name="MBio">
        <title>Comparative Genomics Reveals the Core Gene Toolbox for the Fungus-Insect Symbiosis.</title>
        <authorList>
            <person name="Wang Y."/>
            <person name="Stata M."/>
            <person name="Wang W."/>
            <person name="Stajich J.E."/>
            <person name="White M.M."/>
            <person name="Moncalvo J.M."/>
        </authorList>
    </citation>
    <scope>NUCLEOTIDE SEQUENCE [LARGE SCALE GENOMIC DNA]</scope>
    <source>
        <strain evidence="14 15">AUS-77-4</strain>
    </source>
</reference>
<organism evidence="14 15">
    <name type="scientific">Furculomyces boomerangus</name>
    <dbReference type="NCBI Taxonomy" id="61424"/>
    <lineage>
        <taxon>Eukaryota</taxon>
        <taxon>Fungi</taxon>
        <taxon>Fungi incertae sedis</taxon>
        <taxon>Zoopagomycota</taxon>
        <taxon>Kickxellomycotina</taxon>
        <taxon>Harpellomycetes</taxon>
        <taxon>Harpellales</taxon>
        <taxon>Harpellaceae</taxon>
        <taxon>Furculomyces</taxon>
    </lineage>
</organism>
<evidence type="ECO:0000259" key="12">
    <source>
        <dbReference type="PROSITE" id="PS51285"/>
    </source>
</evidence>
<evidence type="ECO:0000256" key="7">
    <source>
        <dbReference type="ARBA" id="ARBA00047292"/>
    </source>
</evidence>
<keyword evidence="4 9" id="KW-0547">Nucleotide-binding</keyword>
<dbReference type="AlphaFoldDB" id="A0A2T9Z1E8"/>
<dbReference type="OrthoDB" id="63267at2759"/>
<evidence type="ECO:0000256" key="3">
    <source>
        <dbReference type="ARBA" id="ARBA00022679"/>
    </source>
</evidence>
<keyword evidence="2" id="KW-0723">Serine/threonine-protein kinase</keyword>
<dbReference type="CDD" id="cd05580">
    <property type="entry name" value="STKc_PKA_like"/>
    <property type="match status" value="1"/>
</dbReference>
<dbReference type="GO" id="GO:0004691">
    <property type="term" value="F:cAMP-dependent protein kinase activity"/>
    <property type="evidence" value="ECO:0007669"/>
    <property type="project" value="UniProtKB-EC"/>
</dbReference>
<comment type="catalytic activity">
    <reaction evidence="8">
        <text>L-seryl-[protein] + ATP = O-phospho-L-seryl-[protein] + ADP + H(+)</text>
        <dbReference type="Rhea" id="RHEA:17989"/>
        <dbReference type="Rhea" id="RHEA-COMP:9863"/>
        <dbReference type="Rhea" id="RHEA-COMP:11604"/>
        <dbReference type="ChEBI" id="CHEBI:15378"/>
        <dbReference type="ChEBI" id="CHEBI:29999"/>
        <dbReference type="ChEBI" id="CHEBI:30616"/>
        <dbReference type="ChEBI" id="CHEBI:83421"/>
        <dbReference type="ChEBI" id="CHEBI:456216"/>
        <dbReference type="EC" id="2.7.11.11"/>
    </reaction>
</comment>
<dbReference type="PROSITE" id="PS00107">
    <property type="entry name" value="PROTEIN_KINASE_ATP"/>
    <property type="match status" value="1"/>
</dbReference>
<dbReference type="PROSITE" id="PS00108">
    <property type="entry name" value="PROTEIN_KINASE_ST"/>
    <property type="match status" value="1"/>
</dbReference>
<dbReference type="SMART" id="SM00220">
    <property type="entry name" value="S_TKc"/>
    <property type="match status" value="1"/>
</dbReference>
<accession>A0A2T9Z1E8</accession>
<evidence type="ECO:0000256" key="4">
    <source>
        <dbReference type="ARBA" id="ARBA00022741"/>
    </source>
</evidence>
<dbReference type="STRING" id="61424.A0A2T9Z1E8"/>
<feature type="compositionally biased region" description="Basic and acidic residues" evidence="10">
    <location>
        <begin position="69"/>
        <end position="98"/>
    </location>
</feature>
<sequence>MKLIKKIKEILKKDTSKSKNKKQQETTDKTNDTQNQEQEPLSKETENQTAVGGENIGENMGQISSVPSGDKDDYTKRISDDFKEFLKENSQKLQHQENKPSQVPTDDKNVIVINEPNPQGGDKGSKASSVSKQITQSPVSTKEHHSLSPSPAQNKESSVVSSVNSEFSINSKKSFFGRILQPIPTFEKTQGKNVEEDIFKGERSATKKLNIKDHQFYRTVGTGSFGRVMVVKNKKSNRFYAVKILNKAQIVKTKQVGHLNTERAVLAFCDCPFIVNIYGTGQDSKNLYMFMEYVSGGEVFTYLRKYKRFPSPVAKFYAAEVLVAFEYLHSHDIIYRDLKPENLLIDRKGHIKLTDLGFAKYVPDITWTLCGTPDYLAPEIIQAKGYGKSVDWYSLGVLIFEMIAGYPPFYEDDHYKLYERILANKIQWPSKFDKVAADLVKKLVTPDLTKRYGNLQNGSRDISSHRWFAEVNWNKLARKEISAPLIPPTKKEGDTSNFDKYPESNEKYGDTKNFDPYSALFEDF</sequence>
<dbReference type="GO" id="GO:0005524">
    <property type="term" value="F:ATP binding"/>
    <property type="evidence" value="ECO:0007669"/>
    <property type="project" value="UniProtKB-UniRule"/>
</dbReference>
<dbReference type="InterPro" id="IPR008271">
    <property type="entry name" value="Ser/Thr_kinase_AS"/>
</dbReference>
<dbReference type="Proteomes" id="UP000245699">
    <property type="component" value="Unassembled WGS sequence"/>
</dbReference>
<dbReference type="PANTHER" id="PTHR24353:SF153">
    <property type="entry name" value="CAMP-DEPENDENT PROTEIN KINASE CATALYTIC SUBUNIT 1"/>
    <property type="match status" value="1"/>
</dbReference>
<feature type="region of interest" description="Disordered" evidence="10">
    <location>
        <begin position="486"/>
        <end position="510"/>
    </location>
</feature>
<keyword evidence="5" id="KW-0418">Kinase</keyword>
<dbReference type="FunFam" id="1.10.510.10:FF:000005">
    <property type="entry name" value="cAMP-dependent protein kinase catalytic subunit alpha"/>
    <property type="match status" value="1"/>
</dbReference>
<evidence type="ECO:0000256" key="10">
    <source>
        <dbReference type="SAM" id="MobiDB-lite"/>
    </source>
</evidence>
<dbReference type="Pfam" id="PF00069">
    <property type="entry name" value="Pkinase"/>
    <property type="match status" value="1"/>
</dbReference>
<dbReference type="InterPro" id="IPR017441">
    <property type="entry name" value="Protein_kinase_ATP_BS"/>
</dbReference>
<dbReference type="PANTHER" id="PTHR24353">
    <property type="entry name" value="CYCLIC NUCLEOTIDE-DEPENDENT PROTEIN KINASE"/>
    <property type="match status" value="1"/>
</dbReference>
<evidence type="ECO:0000313" key="15">
    <source>
        <dbReference type="Proteomes" id="UP000245699"/>
    </source>
</evidence>